<keyword evidence="7" id="KW-1185">Reference proteome</keyword>
<comment type="similarity">
    <text evidence="1">Belongs to the ABC transporter superfamily.</text>
</comment>
<evidence type="ECO:0000313" key="7">
    <source>
        <dbReference type="Proteomes" id="UP000070394"/>
    </source>
</evidence>
<comment type="caution">
    <text evidence="6">The sequence shown here is derived from an EMBL/GenBank/DDBJ whole genome shotgun (WGS) entry which is preliminary data.</text>
</comment>
<evidence type="ECO:0000256" key="3">
    <source>
        <dbReference type="ARBA" id="ARBA00022741"/>
    </source>
</evidence>
<dbReference type="PROSITE" id="PS50893">
    <property type="entry name" value="ABC_TRANSPORTER_2"/>
    <property type="match status" value="1"/>
</dbReference>
<accession>A0A133ZYX2</accession>
<evidence type="ECO:0000256" key="4">
    <source>
        <dbReference type="ARBA" id="ARBA00022840"/>
    </source>
</evidence>
<dbReference type="PROSITE" id="PS00211">
    <property type="entry name" value="ABC_TRANSPORTER_1"/>
    <property type="match status" value="1"/>
</dbReference>
<dbReference type="InterPro" id="IPR017871">
    <property type="entry name" value="ABC_transporter-like_CS"/>
</dbReference>
<dbReference type="InterPro" id="IPR003593">
    <property type="entry name" value="AAA+_ATPase"/>
</dbReference>
<dbReference type="STRING" id="467210.HMPREF1866_00424"/>
<evidence type="ECO:0000256" key="1">
    <source>
        <dbReference type="ARBA" id="ARBA00005417"/>
    </source>
</evidence>
<keyword evidence="3" id="KW-0547">Nucleotide-binding</keyword>
<protein>
    <submittedName>
        <fullName evidence="6">Mutacin ABC transporter, ATP-binding protein MutF</fullName>
    </submittedName>
</protein>
<evidence type="ECO:0000256" key="2">
    <source>
        <dbReference type="ARBA" id="ARBA00022448"/>
    </source>
</evidence>
<dbReference type="Gene3D" id="3.40.50.300">
    <property type="entry name" value="P-loop containing nucleotide triphosphate hydrolases"/>
    <property type="match status" value="1"/>
</dbReference>
<dbReference type="EMBL" id="LSDA01000011">
    <property type="protein sequence ID" value="KXB60643.1"/>
    <property type="molecule type" value="Genomic_DNA"/>
</dbReference>
<dbReference type="InterPro" id="IPR027417">
    <property type="entry name" value="P-loop_NTPase"/>
</dbReference>
<proteinExistence type="inferred from homology"/>
<evidence type="ECO:0000259" key="5">
    <source>
        <dbReference type="PROSITE" id="PS50893"/>
    </source>
</evidence>
<dbReference type="NCBIfam" id="TIGR03740">
    <property type="entry name" value="galliderm_ABC"/>
    <property type="match status" value="1"/>
</dbReference>
<dbReference type="AlphaFoldDB" id="A0A133ZYX2"/>
<sequence length="256" mass="28272">MDYNLVIFIGYNNTIKMMEVNQMSIILETKGLTKKYKNGIVLNNVSIQVEKGMVYGLLGPNGAGKSTLLKIITRAIPKSSGEVMFENHLLSADDVKKIGAIIEHPAIYPNLTAYENLEVIITLLNIDRKKIDEVLSMVSLTNTGKKLAKEFSLGMKQRLGIAMALINSPLLLILDEPTNGLDPVGIQELRELIKMLSGQGITIILSSHILSEVGQIADKIGILNKGRLSYEGQNTDSSKLEDLFMEIIRKDVMNDD</sequence>
<name>A0A133ZYX2_9FIRM</name>
<dbReference type="InterPro" id="IPR003439">
    <property type="entry name" value="ABC_transporter-like_ATP-bd"/>
</dbReference>
<keyword evidence="2" id="KW-0813">Transport</keyword>
<dbReference type="SMART" id="SM00382">
    <property type="entry name" value="AAA"/>
    <property type="match status" value="1"/>
</dbReference>
<dbReference type="SUPFAM" id="SSF52540">
    <property type="entry name" value="P-loop containing nucleoside triphosphate hydrolases"/>
    <property type="match status" value="1"/>
</dbReference>
<dbReference type="InterPro" id="IPR022501">
    <property type="entry name" value="ABC_Gallidermin_ATP-bd"/>
</dbReference>
<organism evidence="6 7">
    <name type="scientific">Lachnoanaerobaculum saburreum</name>
    <dbReference type="NCBI Taxonomy" id="467210"/>
    <lineage>
        <taxon>Bacteria</taxon>
        <taxon>Bacillati</taxon>
        <taxon>Bacillota</taxon>
        <taxon>Clostridia</taxon>
        <taxon>Lachnospirales</taxon>
        <taxon>Lachnospiraceae</taxon>
        <taxon>Lachnoanaerobaculum</taxon>
    </lineage>
</organism>
<dbReference type="PATRIC" id="fig|467210.3.peg.419"/>
<dbReference type="PANTHER" id="PTHR43335">
    <property type="entry name" value="ABC TRANSPORTER, ATP-BINDING PROTEIN"/>
    <property type="match status" value="1"/>
</dbReference>
<dbReference type="GO" id="GO:0005524">
    <property type="term" value="F:ATP binding"/>
    <property type="evidence" value="ECO:0007669"/>
    <property type="project" value="UniProtKB-KW"/>
</dbReference>
<feature type="domain" description="ABC transporter" evidence="5">
    <location>
        <begin position="27"/>
        <end position="250"/>
    </location>
</feature>
<dbReference type="Proteomes" id="UP000070394">
    <property type="component" value="Unassembled WGS sequence"/>
</dbReference>
<dbReference type="GO" id="GO:0016887">
    <property type="term" value="F:ATP hydrolysis activity"/>
    <property type="evidence" value="ECO:0007669"/>
    <property type="project" value="InterPro"/>
</dbReference>
<reference evidence="7" key="1">
    <citation type="submission" date="2016-01" db="EMBL/GenBank/DDBJ databases">
        <authorList>
            <person name="Mitreva M."/>
            <person name="Pepin K.H."/>
            <person name="Mihindukulasuriya K.A."/>
            <person name="Fulton R."/>
            <person name="Fronick C."/>
            <person name="O'Laughlin M."/>
            <person name="Miner T."/>
            <person name="Herter B."/>
            <person name="Rosa B.A."/>
            <person name="Cordes M."/>
            <person name="Tomlinson C."/>
            <person name="Wollam A."/>
            <person name="Palsikar V.B."/>
            <person name="Mardis E.R."/>
            <person name="Wilson R.K."/>
        </authorList>
    </citation>
    <scope>NUCLEOTIDE SEQUENCE [LARGE SCALE GENOMIC DNA]</scope>
    <source>
        <strain evidence="7">DNF00896</strain>
    </source>
</reference>
<keyword evidence="4 6" id="KW-0067">ATP-binding</keyword>
<dbReference type="PANTHER" id="PTHR43335:SF8">
    <property type="entry name" value="ABC TRANSPORTER, ATP-BINDING PROTEIN"/>
    <property type="match status" value="1"/>
</dbReference>
<evidence type="ECO:0000313" key="6">
    <source>
        <dbReference type="EMBL" id="KXB60643.1"/>
    </source>
</evidence>
<dbReference type="Pfam" id="PF00005">
    <property type="entry name" value="ABC_tran"/>
    <property type="match status" value="1"/>
</dbReference>
<gene>
    <name evidence="6" type="ORF">HMPREF1866_00424</name>
</gene>